<dbReference type="AlphaFoldDB" id="A0A2P2M6Y0"/>
<accession>A0A2P2M6Y0</accession>
<proteinExistence type="predicted"/>
<protein>
    <submittedName>
        <fullName evidence="2">Nucleobase-ascorbate transporter 12</fullName>
    </submittedName>
</protein>
<evidence type="ECO:0000256" key="1">
    <source>
        <dbReference type="SAM" id="MobiDB-lite"/>
    </source>
</evidence>
<feature type="region of interest" description="Disordered" evidence="1">
    <location>
        <begin position="65"/>
        <end position="94"/>
    </location>
</feature>
<dbReference type="EMBL" id="GGEC01045498">
    <property type="protein sequence ID" value="MBX25982.1"/>
    <property type="molecule type" value="Transcribed_RNA"/>
</dbReference>
<name>A0A2P2M6Y0_RHIMU</name>
<sequence>MKQRRAATMTSGIEAINPPTLPIRDSTIKTQAPTSIALRLPIFVTAIVCTFSVRVVEPVPVPHRPAKMLERPSSPIPRLTMPGVGGLEAPNNDAAWYEPTESTDEIRDTKHITRAIFQLKTGVPHCNG</sequence>
<evidence type="ECO:0000313" key="2">
    <source>
        <dbReference type="EMBL" id="MBX25982.1"/>
    </source>
</evidence>
<organism evidence="2">
    <name type="scientific">Rhizophora mucronata</name>
    <name type="common">Asiatic mangrove</name>
    <dbReference type="NCBI Taxonomy" id="61149"/>
    <lineage>
        <taxon>Eukaryota</taxon>
        <taxon>Viridiplantae</taxon>
        <taxon>Streptophyta</taxon>
        <taxon>Embryophyta</taxon>
        <taxon>Tracheophyta</taxon>
        <taxon>Spermatophyta</taxon>
        <taxon>Magnoliopsida</taxon>
        <taxon>eudicotyledons</taxon>
        <taxon>Gunneridae</taxon>
        <taxon>Pentapetalae</taxon>
        <taxon>rosids</taxon>
        <taxon>fabids</taxon>
        <taxon>Malpighiales</taxon>
        <taxon>Rhizophoraceae</taxon>
        <taxon>Rhizophora</taxon>
    </lineage>
</organism>
<reference evidence="2" key="1">
    <citation type="submission" date="2018-02" db="EMBL/GenBank/DDBJ databases">
        <title>Rhizophora mucronata_Transcriptome.</title>
        <authorList>
            <person name="Meera S.P."/>
            <person name="Sreeshan A."/>
            <person name="Augustine A."/>
        </authorList>
    </citation>
    <scope>NUCLEOTIDE SEQUENCE</scope>
    <source>
        <tissue evidence="2">Leaf</tissue>
    </source>
</reference>